<keyword evidence="2" id="KW-1185">Reference proteome</keyword>
<dbReference type="EMBL" id="AF320576">
    <property type="protein sequence ID" value="AAQ14661.1"/>
    <property type="molecule type" value="Genomic_DNA"/>
</dbReference>
<name>Q6KGK6_BPFO1</name>
<dbReference type="Proteomes" id="UP000009070">
    <property type="component" value="Segment"/>
</dbReference>
<evidence type="ECO:0000313" key="1">
    <source>
        <dbReference type="EMBL" id="AAQ14661.1"/>
    </source>
</evidence>
<accession>Q6KGK6</accession>
<sequence>MPLTQLRGICYGLQLTPAVFHLTSELVLLTGLEPAFPSLQGMCNSQLYESSIKLL</sequence>
<proteinExistence type="predicted"/>
<organismHost>
    <name type="scientific">Salmonella</name>
    <dbReference type="NCBI Taxonomy" id="590"/>
</organismHost>
<organism evidence="1 2">
    <name type="scientific">Salmonella phage Felix O1 (isolate Felix O1-VT1)</name>
    <name type="common">Bacteriophage Felix O1</name>
    <dbReference type="NCBI Taxonomy" id="1283336"/>
    <lineage>
        <taxon>Viruses</taxon>
        <taxon>Duplodnaviria</taxon>
        <taxon>Heunggongvirae</taxon>
        <taxon>Uroviricota</taxon>
        <taxon>Caudoviricetes</taxon>
        <taxon>Andersonviridae</taxon>
        <taxon>Ounavirinae</taxon>
        <taxon>Felixounavirus</taxon>
        <taxon>Felixounavirus felixO1</taxon>
    </lineage>
</organism>
<reference evidence="1 2" key="1">
    <citation type="submission" date="2000-11" db="EMBL/GenBank/DDBJ databases">
        <title>Bacteriophage Felix O1: Genetic Characterization.</title>
        <authorList>
            <person name="Sriranganathan N."/>
            <person name="Whichard J.M."/>
            <person name="Pierson F.W."/>
            <person name="Kapur V."/>
            <person name="Weigt L.A."/>
        </authorList>
    </citation>
    <scope>NUCLEOTIDE SEQUENCE [LARGE SCALE GENOMIC DNA]</scope>
    <source>
        <strain evidence="1">Felix O1-VT1</strain>
    </source>
</reference>
<protein>
    <submittedName>
        <fullName evidence="1">Uncharacterized protein</fullName>
    </submittedName>
</protein>
<evidence type="ECO:0000313" key="2">
    <source>
        <dbReference type="Proteomes" id="UP000009070"/>
    </source>
</evidence>